<protein>
    <submittedName>
        <fullName evidence="1">Uncharacterized protein</fullName>
    </submittedName>
</protein>
<accession>A0ABS9VCP9</accession>
<sequence length="93" mass="10531">MIEPVIIKKEDIKNFRFPKEDVLPNESDIKSREKALANALSLGNLEHGKVKLIFLDLGMNPYQIETTIWALTDESICLKGDLLLPKRAVLDIV</sequence>
<dbReference type="Proteomes" id="UP001165430">
    <property type="component" value="Unassembled WGS sequence"/>
</dbReference>
<evidence type="ECO:0000313" key="1">
    <source>
        <dbReference type="EMBL" id="MCH7413820.1"/>
    </source>
</evidence>
<dbReference type="EMBL" id="JAKZGO010000007">
    <property type="protein sequence ID" value="MCH7413820.1"/>
    <property type="molecule type" value="Genomic_DNA"/>
</dbReference>
<proteinExistence type="predicted"/>
<gene>
    <name evidence="1" type="ORF">MM213_10015</name>
</gene>
<dbReference type="RefSeq" id="WP_241411895.1">
    <property type="nucleotide sequence ID" value="NZ_JAKZGO010000007.1"/>
</dbReference>
<organism evidence="1 2">
    <name type="scientific">Belliella alkalica</name>
    <dbReference type="NCBI Taxonomy" id="1730871"/>
    <lineage>
        <taxon>Bacteria</taxon>
        <taxon>Pseudomonadati</taxon>
        <taxon>Bacteroidota</taxon>
        <taxon>Cytophagia</taxon>
        <taxon>Cytophagales</taxon>
        <taxon>Cyclobacteriaceae</taxon>
        <taxon>Belliella</taxon>
    </lineage>
</organism>
<reference evidence="1" key="1">
    <citation type="submission" date="2022-03" db="EMBL/GenBank/DDBJ databases">
        <title>De novo assembled genomes of Belliella spp. (Cyclobacteriaceae) strains.</title>
        <authorList>
            <person name="Szabo A."/>
            <person name="Korponai K."/>
            <person name="Felfoldi T."/>
        </authorList>
    </citation>
    <scope>NUCLEOTIDE SEQUENCE</scope>
    <source>
        <strain evidence="1">DSM 111903</strain>
    </source>
</reference>
<evidence type="ECO:0000313" key="2">
    <source>
        <dbReference type="Proteomes" id="UP001165430"/>
    </source>
</evidence>
<name>A0ABS9VCP9_9BACT</name>
<keyword evidence="2" id="KW-1185">Reference proteome</keyword>
<comment type="caution">
    <text evidence="1">The sequence shown here is derived from an EMBL/GenBank/DDBJ whole genome shotgun (WGS) entry which is preliminary data.</text>
</comment>